<dbReference type="EMBL" id="CADCTC010000145">
    <property type="protein sequence ID" value="CAA9257532.1"/>
    <property type="molecule type" value="Genomic_DNA"/>
</dbReference>
<gene>
    <name evidence="2" type="ORF">AVDCRST_MAG77-2408</name>
</gene>
<organism evidence="2">
    <name type="scientific">uncultured Chloroflexota bacterium</name>
    <dbReference type="NCBI Taxonomy" id="166587"/>
    <lineage>
        <taxon>Bacteria</taxon>
        <taxon>Bacillati</taxon>
        <taxon>Chloroflexota</taxon>
        <taxon>environmental samples</taxon>
    </lineage>
</organism>
<evidence type="ECO:0000313" key="2">
    <source>
        <dbReference type="EMBL" id="CAA9257532.1"/>
    </source>
</evidence>
<name>A0A6J4INS8_9CHLR</name>
<evidence type="ECO:0000256" key="1">
    <source>
        <dbReference type="SAM" id="MobiDB-lite"/>
    </source>
</evidence>
<accession>A0A6J4INS8</accession>
<proteinExistence type="predicted"/>
<reference evidence="2" key="1">
    <citation type="submission" date="2020-02" db="EMBL/GenBank/DDBJ databases">
        <authorList>
            <person name="Meier V. D."/>
        </authorList>
    </citation>
    <scope>NUCLEOTIDE SEQUENCE</scope>
    <source>
        <strain evidence="2">AVDCRST_MAG77</strain>
    </source>
</reference>
<protein>
    <submittedName>
        <fullName evidence="2">Uncharacterized protein</fullName>
    </submittedName>
</protein>
<sequence>MLARGRSASGPAGVTVGEYDEHDASEEVTQTDQQVRDALRGPPGSSRAGAPVSTGRCAPPAPREGAVRGPMRQEPAP</sequence>
<feature type="region of interest" description="Disordered" evidence="1">
    <location>
        <begin position="1"/>
        <end position="77"/>
    </location>
</feature>
<dbReference type="AlphaFoldDB" id="A0A6J4INS8"/>